<gene>
    <name evidence="9" type="ORF">P343_07455</name>
</gene>
<dbReference type="SUPFAM" id="SSF55469">
    <property type="entry name" value="FMN-dependent nitroreductase-like"/>
    <property type="match status" value="1"/>
</dbReference>
<dbReference type="GO" id="GO:0080120">
    <property type="term" value="P:CAAX-box protein maturation"/>
    <property type="evidence" value="ECO:0007669"/>
    <property type="project" value="UniProtKB-ARBA"/>
</dbReference>
<dbReference type="eggNOG" id="COG0778">
    <property type="taxonomic scope" value="Bacteria"/>
</dbReference>
<dbReference type="PANTHER" id="PTHR43673">
    <property type="entry name" value="NAD(P)H NITROREDUCTASE YDGI-RELATED"/>
    <property type="match status" value="1"/>
</dbReference>
<feature type="domain" description="CAAX prenyl protease 2/Lysostaphin resistance protein A-like" evidence="8">
    <location>
        <begin position="312"/>
        <end position="396"/>
    </location>
</feature>
<accession>V6IYI4</accession>
<feature type="transmembrane region" description="Helical" evidence="6">
    <location>
        <begin position="280"/>
        <end position="298"/>
    </location>
</feature>
<dbReference type="Pfam" id="PF02517">
    <property type="entry name" value="Rce1-like"/>
    <property type="match status" value="1"/>
</dbReference>
<dbReference type="Gene3D" id="3.40.109.10">
    <property type="entry name" value="NADH Oxidase"/>
    <property type="match status" value="1"/>
</dbReference>
<dbReference type="AlphaFoldDB" id="V6IYI4"/>
<dbReference type="RefSeq" id="WP_023509766.1">
    <property type="nucleotide sequence ID" value="NZ_AWTC01000005.1"/>
</dbReference>
<sequence>MKKDVENKLAPEILQRKSVSHWNGKKCSEEIWDLLIEAARLAPSSWNHQPARYIIVKDEKNIRALSQCLHRTNQWVSDASGLIVQVANPEEDDCMDGKDYYLYDCGLAMMSLIYQAQIMGLTCRQMIGWDEQQVKQRLGIPAPYRVVVITALGFPSRSVFRSTVQDLKRNLTQQNRRYKANQVFFWEKWNGKTSHESYCEYAPSFLLSPSTRRKVQHVRLYTDIIGLLIVYTFGQWFPASVQWIISIYTIFAWITILTIDPSRLPDAAATRQNQRESWIYFFRYIFLIGIVFSIVWHLDKSHALGVPTIGSAIQLIILACMIELFYRNILQVKLRQFGFPVYLSVMIQSFFFSVPFYISSQSLVIALGAFIIGLINGHIVYKTRSIHPNFIITIVWLVFFPLYS</sequence>
<evidence type="ECO:0000313" key="9">
    <source>
        <dbReference type="EMBL" id="EST12497.1"/>
    </source>
</evidence>
<evidence type="ECO:0000256" key="1">
    <source>
        <dbReference type="ARBA" id="ARBA00001917"/>
    </source>
</evidence>
<dbReference type="InterPro" id="IPR029479">
    <property type="entry name" value="Nitroreductase"/>
</dbReference>
<organism evidence="9 10">
    <name type="scientific">Sporolactobacillus laevolacticus DSM 442</name>
    <dbReference type="NCBI Taxonomy" id="1395513"/>
    <lineage>
        <taxon>Bacteria</taxon>
        <taxon>Bacillati</taxon>
        <taxon>Bacillota</taxon>
        <taxon>Bacilli</taxon>
        <taxon>Bacillales</taxon>
        <taxon>Sporolactobacillaceae</taxon>
        <taxon>Sporolactobacillus</taxon>
    </lineage>
</organism>
<evidence type="ECO:0000256" key="6">
    <source>
        <dbReference type="SAM" id="Phobius"/>
    </source>
</evidence>
<comment type="cofactor">
    <cofactor evidence="1">
        <name>FMN</name>
        <dbReference type="ChEBI" id="CHEBI:58210"/>
    </cofactor>
</comment>
<dbReference type="STRING" id="1395513.P343_07455"/>
<evidence type="ECO:0000259" key="7">
    <source>
        <dbReference type="Pfam" id="PF00881"/>
    </source>
</evidence>
<evidence type="ECO:0008006" key="11">
    <source>
        <dbReference type="Google" id="ProtNLM"/>
    </source>
</evidence>
<keyword evidence="3" id="KW-0285">Flavoprotein</keyword>
<reference evidence="9 10" key="1">
    <citation type="journal article" date="2013" name="Genome Announc.">
        <title>Genome Sequence of Sporolactobacillus laevolacticus DSM442, an Efficient Polymer-Grade D-Lactate Producer from Agricultural Waste Cottonseed as a Nitrogen Source.</title>
        <authorList>
            <person name="Wang H."/>
            <person name="Wang L."/>
            <person name="Ju J."/>
            <person name="Yu B."/>
            <person name="Ma Y."/>
        </authorList>
    </citation>
    <scope>NUCLEOTIDE SEQUENCE [LARGE SCALE GENOMIC DNA]</scope>
    <source>
        <strain evidence="9 10">DSM 442</strain>
    </source>
</reference>
<evidence type="ECO:0000256" key="5">
    <source>
        <dbReference type="ARBA" id="ARBA00023002"/>
    </source>
</evidence>
<feature type="transmembrane region" description="Helical" evidence="6">
    <location>
        <begin position="243"/>
        <end position="259"/>
    </location>
</feature>
<proteinExistence type="inferred from homology"/>
<feature type="transmembrane region" description="Helical" evidence="6">
    <location>
        <begin position="337"/>
        <end position="358"/>
    </location>
</feature>
<feature type="transmembrane region" description="Helical" evidence="6">
    <location>
        <begin position="220"/>
        <end position="237"/>
    </location>
</feature>
<comment type="similarity">
    <text evidence="2">Belongs to the nitroreductase family.</text>
</comment>
<dbReference type="GO" id="GO:0004175">
    <property type="term" value="F:endopeptidase activity"/>
    <property type="evidence" value="ECO:0007669"/>
    <property type="project" value="UniProtKB-ARBA"/>
</dbReference>
<comment type="caution">
    <text evidence="9">The sequence shown here is derived from an EMBL/GenBank/DDBJ whole genome shotgun (WGS) entry which is preliminary data.</text>
</comment>
<dbReference type="Proteomes" id="UP000018296">
    <property type="component" value="Unassembled WGS sequence"/>
</dbReference>
<feature type="transmembrane region" description="Helical" evidence="6">
    <location>
        <begin position="304"/>
        <end position="325"/>
    </location>
</feature>
<keyword evidence="10" id="KW-1185">Reference proteome</keyword>
<evidence type="ECO:0000256" key="3">
    <source>
        <dbReference type="ARBA" id="ARBA00022630"/>
    </source>
</evidence>
<dbReference type="InterPro" id="IPR003675">
    <property type="entry name" value="Rce1/LyrA-like_dom"/>
</dbReference>
<evidence type="ECO:0000259" key="8">
    <source>
        <dbReference type="Pfam" id="PF02517"/>
    </source>
</evidence>
<feature type="transmembrane region" description="Helical" evidence="6">
    <location>
        <begin position="386"/>
        <end position="403"/>
    </location>
</feature>
<evidence type="ECO:0000256" key="2">
    <source>
        <dbReference type="ARBA" id="ARBA00007118"/>
    </source>
</evidence>
<protein>
    <recommendedName>
        <fullName evidence="11">Nitroreductase</fullName>
    </recommendedName>
</protein>
<evidence type="ECO:0000256" key="4">
    <source>
        <dbReference type="ARBA" id="ARBA00022643"/>
    </source>
</evidence>
<dbReference type="PANTHER" id="PTHR43673:SF2">
    <property type="entry name" value="NITROREDUCTASE"/>
    <property type="match status" value="1"/>
</dbReference>
<keyword evidence="5" id="KW-0560">Oxidoreductase</keyword>
<feature type="domain" description="Nitroreductase" evidence="7">
    <location>
        <begin position="13"/>
        <end position="72"/>
    </location>
</feature>
<feature type="transmembrane region" description="Helical" evidence="6">
    <location>
        <begin position="364"/>
        <end position="381"/>
    </location>
</feature>
<dbReference type="EMBL" id="AWTC01000005">
    <property type="protein sequence ID" value="EST12497.1"/>
    <property type="molecule type" value="Genomic_DNA"/>
</dbReference>
<name>V6IYI4_9BACL</name>
<keyword evidence="6" id="KW-1133">Transmembrane helix</keyword>
<dbReference type="GO" id="GO:0016491">
    <property type="term" value="F:oxidoreductase activity"/>
    <property type="evidence" value="ECO:0007669"/>
    <property type="project" value="UniProtKB-KW"/>
</dbReference>
<dbReference type="PATRIC" id="fig|1395513.3.peg.1516"/>
<keyword evidence="6" id="KW-0472">Membrane</keyword>
<evidence type="ECO:0000313" key="10">
    <source>
        <dbReference type="Proteomes" id="UP000018296"/>
    </source>
</evidence>
<dbReference type="OrthoDB" id="9782629at2"/>
<keyword evidence="4" id="KW-0288">FMN</keyword>
<dbReference type="InterPro" id="IPR000415">
    <property type="entry name" value="Nitroreductase-like"/>
</dbReference>
<keyword evidence="6" id="KW-0812">Transmembrane</keyword>
<dbReference type="Pfam" id="PF00881">
    <property type="entry name" value="Nitroreductase"/>
    <property type="match status" value="1"/>
</dbReference>